<keyword evidence="3" id="KW-1185">Reference proteome</keyword>
<evidence type="ECO:0000313" key="2">
    <source>
        <dbReference type="EMBL" id="MBT1705380.1"/>
    </source>
</evidence>
<evidence type="ECO:0000256" key="1">
    <source>
        <dbReference type="SAM" id="MobiDB-lite"/>
    </source>
</evidence>
<feature type="compositionally biased region" description="Polar residues" evidence="1">
    <location>
        <begin position="269"/>
        <end position="281"/>
    </location>
</feature>
<evidence type="ECO:0000313" key="3">
    <source>
        <dbReference type="Proteomes" id="UP000772618"/>
    </source>
</evidence>
<dbReference type="SUPFAM" id="SSF82185">
    <property type="entry name" value="Histone H3 K4-specific methyltransferase SET7/9 N-terminal domain"/>
    <property type="match status" value="1"/>
</dbReference>
<sequence length="303" mass="34963">MKYLLTLTFSVYFSILFAQEKLFKQRMFDDLEVTNTITKSYRDSTITFQVEAASRGVETEFNKRYFWFNHGEVKHTQGAFTGKLLHGPYEMLNREGVLLKKGVYKHGLKNGMWLSWHKNGSVASRYSWAEGAPIGQFEEYFESGQKSKNGTFKRGKLNGKVYHYGRDGSLINEVKYRNGIIVKVEEKKVKKTRIKTKKADSLTDNPTPVTENNRKTRRKKKTSKANPENQYNPGIPQSIDPSTRMMSPDKSMKKSSKRAERKAKKKATQQHIEQSPVSDQQVPARKEKRRKKKAQPVSNPAQQ</sequence>
<name>A0ABS5VX11_9BACT</name>
<organism evidence="2 3">
    <name type="scientific">Chryseosolibacter indicus</name>
    <dbReference type="NCBI Taxonomy" id="2782351"/>
    <lineage>
        <taxon>Bacteria</taxon>
        <taxon>Pseudomonadati</taxon>
        <taxon>Bacteroidota</taxon>
        <taxon>Cytophagia</taxon>
        <taxon>Cytophagales</taxon>
        <taxon>Chryseotaleaceae</taxon>
        <taxon>Chryseosolibacter</taxon>
    </lineage>
</organism>
<feature type="compositionally biased region" description="Basic residues" evidence="1">
    <location>
        <begin position="253"/>
        <end position="268"/>
    </location>
</feature>
<feature type="region of interest" description="Disordered" evidence="1">
    <location>
        <begin position="189"/>
        <end position="303"/>
    </location>
</feature>
<gene>
    <name evidence="2" type="ORF">KK060_18965</name>
</gene>
<proteinExistence type="predicted"/>
<dbReference type="RefSeq" id="WP_254155328.1">
    <property type="nucleotide sequence ID" value="NZ_JAHESD010000054.1"/>
</dbReference>
<dbReference type="Gene3D" id="2.20.110.10">
    <property type="entry name" value="Histone H3 K4-specific methyltransferase SET7/9 N-terminal domain"/>
    <property type="match status" value="2"/>
</dbReference>
<reference evidence="2 3" key="1">
    <citation type="submission" date="2021-05" db="EMBL/GenBank/DDBJ databases">
        <title>A Polyphasic approach of four new species of the genus Ohtaekwangia: Ohtaekwangia histidinii sp. nov., Ohtaekwangia cretensis sp. nov., Ohtaekwangia indiensis sp. nov., Ohtaekwangia reichenbachii sp. nov. from diverse environment.</title>
        <authorList>
            <person name="Octaviana S."/>
        </authorList>
    </citation>
    <scope>NUCLEOTIDE SEQUENCE [LARGE SCALE GENOMIC DNA]</scope>
    <source>
        <strain evidence="2 3">PWU20</strain>
    </source>
</reference>
<dbReference type="Proteomes" id="UP000772618">
    <property type="component" value="Unassembled WGS sequence"/>
</dbReference>
<accession>A0ABS5VX11</accession>
<comment type="caution">
    <text evidence="2">The sequence shown here is derived from an EMBL/GenBank/DDBJ whole genome shotgun (WGS) entry which is preliminary data.</text>
</comment>
<dbReference type="EMBL" id="JAHESD010000054">
    <property type="protein sequence ID" value="MBT1705380.1"/>
    <property type="molecule type" value="Genomic_DNA"/>
</dbReference>
<evidence type="ECO:0008006" key="4">
    <source>
        <dbReference type="Google" id="ProtNLM"/>
    </source>
</evidence>
<protein>
    <recommendedName>
        <fullName evidence="4">MORN repeat variant</fullName>
    </recommendedName>
</protein>